<name>C0EJ37_9FIRM</name>
<reference evidence="2 3" key="1">
    <citation type="submission" date="2009-01" db="EMBL/GenBank/DDBJ databases">
        <authorList>
            <person name="Fulton L."/>
            <person name="Clifton S."/>
            <person name="Fulton B."/>
            <person name="Xu J."/>
            <person name="Minx P."/>
            <person name="Pepin K.H."/>
            <person name="Johnson M."/>
            <person name="Bhonagiri V."/>
            <person name="Nash W.E."/>
            <person name="Mardis E.R."/>
            <person name="Wilson R.K."/>
        </authorList>
    </citation>
    <scope>NUCLEOTIDE SEQUENCE [LARGE SCALE GENOMIC DNA]</scope>
    <source>
        <strain evidence="2 3">DSM 5476</strain>
    </source>
</reference>
<dbReference type="InterPro" id="IPR016181">
    <property type="entry name" value="Acyl_CoA_acyltransferase"/>
</dbReference>
<dbReference type="Pfam" id="PF13508">
    <property type="entry name" value="Acetyltransf_7"/>
    <property type="match status" value="1"/>
</dbReference>
<keyword evidence="3" id="KW-1185">Reference proteome</keyword>
<dbReference type="Proteomes" id="UP000003340">
    <property type="component" value="Unassembled WGS sequence"/>
</dbReference>
<reference evidence="2 3" key="2">
    <citation type="submission" date="2009-02" db="EMBL/GenBank/DDBJ databases">
        <title>Draft genome sequence of Clostridium methylpentosum (DSM 5476).</title>
        <authorList>
            <person name="Sudarsanam P."/>
            <person name="Ley R."/>
            <person name="Guruge J."/>
            <person name="Turnbaugh P.J."/>
            <person name="Mahowald M."/>
            <person name="Liep D."/>
            <person name="Gordon J."/>
        </authorList>
    </citation>
    <scope>NUCLEOTIDE SEQUENCE [LARGE SCALE GENOMIC DNA]</scope>
    <source>
        <strain evidence="2 3">DSM 5476</strain>
    </source>
</reference>
<sequence length="240" mass="26952">MIVQVTAENEALLTRFFDEHPHPQLAKIECRHRAYGLGYEFCRFFLCLSGEGVTTAVSLFGNTVLLFTVGGDLSELVQWLSMLPATPVSVNAAGRELLNSPRTGLILFCEPCEPLSPPPEGRLDDAFSILRQAFGEEQYNDETYSEWYCDMSHNLRHGVSRLFVEESATATALCVTERLVVLNQIAVLPSEQGKGTGRAFVRRVAAQFPGRRVYVYSRNSGTDAFYRRVGFHEFENWIEG</sequence>
<comment type="caution">
    <text evidence="2">The sequence shown here is derived from an EMBL/GenBank/DDBJ whole genome shotgun (WGS) entry which is preliminary data.</text>
</comment>
<organism evidence="2 3">
    <name type="scientific">[Clostridium] methylpentosum DSM 5476</name>
    <dbReference type="NCBI Taxonomy" id="537013"/>
    <lineage>
        <taxon>Bacteria</taxon>
        <taxon>Bacillati</taxon>
        <taxon>Bacillota</taxon>
        <taxon>Clostridia</taxon>
        <taxon>Eubacteriales</taxon>
        <taxon>Oscillospiraceae</taxon>
        <taxon>Oscillospiraceae incertae sedis</taxon>
    </lineage>
</organism>
<dbReference type="Gene3D" id="3.40.630.30">
    <property type="match status" value="1"/>
</dbReference>
<evidence type="ECO:0000259" key="1">
    <source>
        <dbReference type="PROSITE" id="PS51186"/>
    </source>
</evidence>
<dbReference type="InterPro" id="IPR000182">
    <property type="entry name" value="GNAT_dom"/>
</dbReference>
<dbReference type="SUPFAM" id="SSF55729">
    <property type="entry name" value="Acyl-CoA N-acyltransferases (Nat)"/>
    <property type="match status" value="1"/>
</dbReference>
<feature type="domain" description="N-acetyltransferase" evidence="1">
    <location>
        <begin position="113"/>
        <end position="240"/>
    </location>
</feature>
<dbReference type="STRING" id="537013.CLOSTMETH_03883"/>
<dbReference type="AlphaFoldDB" id="C0EJ37"/>
<protein>
    <recommendedName>
        <fullName evidence="1">N-acetyltransferase domain-containing protein</fullName>
    </recommendedName>
</protein>
<accession>C0EJ37</accession>
<dbReference type="GO" id="GO:0016747">
    <property type="term" value="F:acyltransferase activity, transferring groups other than amino-acyl groups"/>
    <property type="evidence" value="ECO:0007669"/>
    <property type="project" value="InterPro"/>
</dbReference>
<dbReference type="HOGENOM" id="CLU_1077235_0_0_9"/>
<dbReference type="PROSITE" id="PS51186">
    <property type="entry name" value="GNAT"/>
    <property type="match status" value="1"/>
</dbReference>
<gene>
    <name evidence="2" type="ORF">CLOSTMETH_03883</name>
</gene>
<evidence type="ECO:0000313" key="3">
    <source>
        <dbReference type="Proteomes" id="UP000003340"/>
    </source>
</evidence>
<dbReference type="EMBL" id="ACEC01000136">
    <property type="protein sequence ID" value="EEG28502.1"/>
    <property type="molecule type" value="Genomic_DNA"/>
</dbReference>
<evidence type="ECO:0000313" key="2">
    <source>
        <dbReference type="EMBL" id="EEG28502.1"/>
    </source>
</evidence>
<proteinExistence type="predicted"/>